<accession>A0A9W6T7C9</accession>
<organism evidence="2 3">
    <name type="scientific">Candida boidinii</name>
    <name type="common">Yeast</name>
    <dbReference type="NCBI Taxonomy" id="5477"/>
    <lineage>
        <taxon>Eukaryota</taxon>
        <taxon>Fungi</taxon>
        <taxon>Dikarya</taxon>
        <taxon>Ascomycota</taxon>
        <taxon>Saccharomycotina</taxon>
        <taxon>Pichiomycetes</taxon>
        <taxon>Pichiales</taxon>
        <taxon>Pichiaceae</taxon>
        <taxon>Ogataea</taxon>
        <taxon>Ogataea/Candida clade</taxon>
    </lineage>
</organism>
<keyword evidence="1" id="KW-0732">Signal</keyword>
<gene>
    <name evidence="2" type="ORF">Cboi02_000572100</name>
</gene>
<comment type="caution">
    <text evidence="2">The sequence shown here is derived from an EMBL/GenBank/DDBJ whole genome shotgun (WGS) entry which is preliminary data.</text>
</comment>
<reference evidence="2" key="1">
    <citation type="submission" date="2023-04" db="EMBL/GenBank/DDBJ databases">
        <title>Candida boidinii NBRC 10035.</title>
        <authorList>
            <person name="Ichikawa N."/>
            <person name="Sato H."/>
            <person name="Tonouchi N."/>
        </authorList>
    </citation>
    <scope>NUCLEOTIDE SEQUENCE</scope>
    <source>
        <strain evidence="2">NBRC 10035</strain>
    </source>
</reference>
<dbReference type="EMBL" id="BSXN01002954">
    <property type="protein sequence ID" value="GME78135.1"/>
    <property type="molecule type" value="Genomic_DNA"/>
</dbReference>
<keyword evidence="3" id="KW-1185">Reference proteome</keyword>
<dbReference type="Proteomes" id="UP001165120">
    <property type="component" value="Unassembled WGS sequence"/>
</dbReference>
<protein>
    <submittedName>
        <fullName evidence="2">Unnamed protein product</fullName>
    </submittedName>
</protein>
<feature type="chain" id="PRO_5040924709" evidence="1">
    <location>
        <begin position="26"/>
        <end position="80"/>
    </location>
</feature>
<proteinExistence type="predicted"/>
<feature type="signal peptide" evidence="1">
    <location>
        <begin position="1"/>
        <end position="25"/>
    </location>
</feature>
<name>A0A9W6T7C9_CANBO</name>
<sequence>MTRSGIMAILLMAIAILGGWNISKSIKFNVNEDLIDNLLPILPQIHEPSEEDSHEYEADWDDEVKPLNQYLVKKLPSNNT</sequence>
<evidence type="ECO:0000313" key="2">
    <source>
        <dbReference type="EMBL" id="GME78135.1"/>
    </source>
</evidence>
<dbReference type="AlphaFoldDB" id="A0A9W6T7C9"/>
<evidence type="ECO:0000256" key="1">
    <source>
        <dbReference type="SAM" id="SignalP"/>
    </source>
</evidence>
<evidence type="ECO:0000313" key="3">
    <source>
        <dbReference type="Proteomes" id="UP001165120"/>
    </source>
</evidence>